<dbReference type="EMBL" id="JAAQXV010000007">
    <property type="protein sequence ID" value="NMZ81940.1"/>
    <property type="molecule type" value="Genomic_DNA"/>
</dbReference>
<protein>
    <submittedName>
        <fullName evidence="2">Uncharacterized protein</fullName>
    </submittedName>
</protein>
<proteinExistence type="predicted"/>
<keyword evidence="1" id="KW-0472">Membrane</keyword>
<organism evidence="2 5">
    <name type="scientific">Pseudomonas mandelii</name>
    <dbReference type="NCBI Taxonomy" id="75612"/>
    <lineage>
        <taxon>Bacteria</taxon>
        <taxon>Pseudomonadati</taxon>
        <taxon>Pseudomonadota</taxon>
        <taxon>Gammaproteobacteria</taxon>
        <taxon>Pseudomonadales</taxon>
        <taxon>Pseudomonadaceae</taxon>
        <taxon>Pseudomonas</taxon>
    </lineage>
</organism>
<gene>
    <name evidence="2" type="ORF">HBO26_21890</name>
    <name evidence="3" type="ORF">SAMN04489801_3320</name>
</gene>
<feature type="transmembrane region" description="Helical" evidence="1">
    <location>
        <begin position="61"/>
        <end position="84"/>
    </location>
</feature>
<feature type="transmembrane region" description="Helical" evidence="1">
    <location>
        <begin position="6"/>
        <end position="22"/>
    </location>
</feature>
<dbReference type="GeneID" id="46430377"/>
<evidence type="ECO:0000313" key="5">
    <source>
        <dbReference type="Proteomes" id="UP000548707"/>
    </source>
</evidence>
<evidence type="ECO:0000313" key="4">
    <source>
        <dbReference type="Proteomes" id="UP000182476"/>
    </source>
</evidence>
<feature type="transmembrane region" description="Helical" evidence="1">
    <location>
        <begin position="29"/>
        <end position="49"/>
    </location>
</feature>
<name>A0A1H2IQ31_9PSED</name>
<keyword evidence="1" id="KW-1133">Transmembrane helix</keyword>
<dbReference type="Proteomes" id="UP000548707">
    <property type="component" value="Unassembled WGS sequence"/>
</dbReference>
<dbReference type="AlphaFoldDB" id="A0A1H2IQ31"/>
<feature type="transmembrane region" description="Helical" evidence="1">
    <location>
        <begin position="96"/>
        <end position="115"/>
    </location>
</feature>
<reference evidence="3 4" key="1">
    <citation type="submission" date="2016-10" db="EMBL/GenBank/DDBJ databases">
        <authorList>
            <person name="Varghese N."/>
            <person name="Submissions S."/>
        </authorList>
    </citation>
    <scope>NUCLEOTIDE SEQUENCE [LARGE SCALE GENOMIC DNA]</scope>
    <source>
        <strain evidence="3 4">LMG 21607</strain>
    </source>
</reference>
<keyword evidence="1" id="KW-0812">Transmembrane</keyword>
<reference evidence="2" key="3">
    <citation type="submission" date="2020-03" db="EMBL/GenBank/DDBJ databases">
        <authorList>
            <person name="Maier C."/>
            <person name="Huptas C."/>
            <person name="von Neubeck M."/>
            <person name="Scherer S."/>
            <person name="Wenning M."/>
            <person name="Lucking G."/>
        </authorList>
    </citation>
    <scope>NUCLEOTIDE SEQUENCE</scope>
    <source>
        <strain evidence="2">WS 5114</strain>
    </source>
</reference>
<evidence type="ECO:0000313" key="2">
    <source>
        <dbReference type="EMBL" id="NMZ81940.1"/>
    </source>
</evidence>
<dbReference type="EMBL" id="LT629796">
    <property type="protein sequence ID" value="SDU46162.1"/>
    <property type="molecule type" value="Genomic_DNA"/>
</dbReference>
<evidence type="ECO:0000313" key="3">
    <source>
        <dbReference type="EMBL" id="SDU46162.1"/>
    </source>
</evidence>
<dbReference type="RefSeq" id="WP_010458003.1">
    <property type="nucleotide sequence ID" value="NZ_JAAQXV010000007.1"/>
</dbReference>
<accession>A0A1H2IQ31</accession>
<keyword evidence="4" id="KW-1185">Reference proteome</keyword>
<evidence type="ECO:0000256" key="1">
    <source>
        <dbReference type="SAM" id="Phobius"/>
    </source>
</evidence>
<sequence>MLFDWLVIYAAWAGMWVWVVRARGTMNVWLANLAGFVGGCIVAMIVEYLTRVANGDAPPNAPYMLFSIMAALGTLVGTWMWLIARLQQPENLFLRHLFAGAVSLVTGSIALNLAWTHLVSG</sequence>
<dbReference type="Proteomes" id="UP000182476">
    <property type="component" value="Chromosome I"/>
</dbReference>
<reference evidence="2 5" key="2">
    <citation type="journal article" date="2020" name="Front. Microbiol.">
        <title>Genetic Organization of the aprX-lipA2 Operon Affects the Proteolytic Potential of Pseudomonas Species in Milk.</title>
        <authorList>
            <person name="Maier C."/>
            <person name="Huptas C."/>
            <person name="von Neubeck M."/>
            <person name="Scherer S."/>
            <person name="Wenning M."/>
            <person name="Lucking G."/>
        </authorList>
    </citation>
    <scope>NUCLEOTIDE SEQUENCE [LARGE SCALE GENOMIC DNA]</scope>
    <source>
        <strain evidence="2 5">WS 5114</strain>
    </source>
</reference>